<dbReference type="RefSeq" id="XP_028470317.1">
    <property type="nucleotide sequence ID" value="XM_028612572.1"/>
</dbReference>
<dbReference type="InterPro" id="IPR002048">
    <property type="entry name" value="EF_hand_dom"/>
</dbReference>
<feature type="domain" description="EF-hand" evidence="3">
    <location>
        <begin position="152"/>
        <end position="187"/>
    </location>
</feature>
<name>A0A3N2Q6V6_SODAK</name>
<dbReference type="STRING" id="1314773.A0A3N2Q6V6"/>
<feature type="domain" description="EF-hand" evidence="3">
    <location>
        <begin position="116"/>
        <end position="151"/>
    </location>
</feature>
<dbReference type="Pfam" id="PF13499">
    <property type="entry name" value="EF-hand_7"/>
    <property type="match status" value="1"/>
</dbReference>
<evidence type="ECO:0000259" key="3">
    <source>
        <dbReference type="PROSITE" id="PS50222"/>
    </source>
</evidence>
<dbReference type="GO" id="GO:0005509">
    <property type="term" value="F:calcium ion binding"/>
    <property type="evidence" value="ECO:0007669"/>
    <property type="project" value="InterPro"/>
</dbReference>
<dbReference type="OrthoDB" id="343296at2759"/>
<evidence type="ECO:0000313" key="4">
    <source>
        <dbReference type="EMBL" id="ROT42511.1"/>
    </source>
</evidence>
<dbReference type="EMBL" id="ML119051">
    <property type="protein sequence ID" value="ROT42511.1"/>
    <property type="molecule type" value="Genomic_DNA"/>
</dbReference>
<organism evidence="4 5">
    <name type="scientific">Sodiomyces alkalinus (strain CBS 110278 / VKM F-3762 / F11)</name>
    <name type="common">Alkaliphilic filamentous fungus</name>
    <dbReference type="NCBI Taxonomy" id="1314773"/>
    <lineage>
        <taxon>Eukaryota</taxon>
        <taxon>Fungi</taxon>
        <taxon>Dikarya</taxon>
        <taxon>Ascomycota</taxon>
        <taxon>Pezizomycotina</taxon>
        <taxon>Sordariomycetes</taxon>
        <taxon>Hypocreomycetidae</taxon>
        <taxon>Glomerellales</taxon>
        <taxon>Plectosphaerellaceae</taxon>
        <taxon>Sodiomyces</taxon>
    </lineage>
</organism>
<dbReference type="CDD" id="cd00051">
    <property type="entry name" value="EFh"/>
    <property type="match status" value="1"/>
</dbReference>
<evidence type="ECO:0000256" key="2">
    <source>
        <dbReference type="ARBA" id="ARBA00022837"/>
    </source>
</evidence>
<dbReference type="GeneID" id="39581050"/>
<evidence type="ECO:0000256" key="1">
    <source>
        <dbReference type="ARBA" id="ARBA00022737"/>
    </source>
</evidence>
<dbReference type="InterPro" id="IPR011992">
    <property type="entry name" value="EF-hand-dom_pair"/>
</dbReference>
<keyword evidence="1" id="KW-0677">Repeat</keyword>
<keyword evidence="5" id="KW-1185">Reference proteome</keyword>
<dbReference type="AlphaFoldDB" id="A0A3N2Q6V6"/>
<reference evidence="4 5" key="1">
    <citation type="journal article" date="2018" name="Mol. Ecol.">
        <title>The obligate alkalophilic soda-lake fungus Sodiomyces alkalinus has shifted to a protein diet.</title>
        <authorList>
            <person name="Grum-Grzhimaylo A.A."/>
            <person name="Falkoski D.L."/>
            <person name="van den Heuvel J."/>
            <person name="Valero-Jimenez C.A."/>
            <person name="Min B."/>
            <person name="Choi I.G."/>
            <person name="Lipzen A."/>
            <person name="Daum C.G."/>
            <person name="Aanen D.K."/>
            <person name="Tsang A."/>
            <person name="Henrissat B."/>
            <person name="Bilanenko E.N."/>
            <person name="de Vries R.P."/>
            <person name="van Kan J.A.L."/>
            <person name="Grigoriev I.V."/>
            <person name="Debets A.J.M."/>
        </authorList>
    </citation>
    <scope>NUCLEOTIDE SEQUENCE [LARGE SCALE GENOMIC DNA]</scope>
    <source>
        <strain evidence="4 5">F11</strain>
    </source>
</reference>
<dbReference type="InterPro" id="IPR050145">
    <property type="entry name" value="Centrin_CML-like"/>
</dbReference>
<evidence type="ECO:0000313" key="5">
    <source>
        <dbReference type="Proteomes" id="UP000272025"/>
    </source>
</evidence>
<proteinExistence type="predicted"/>
<dbReference type="Gene3D" id="1.10.238.10">
    <property type="entry name" value="EF-hand"/>
    <property type="match status" value="1"/>
</dbReference>
<keyword evidence="2" id="KW-0106">Calcium</keyword>
<dbReference type="Proteomes" id="UP000272025">
    <property type="component" value="Unassembled WGS sequence"/>
</dbReference>
<accession>A0A3N2Q6V6</accession>
<gene>
    <name evidence="4" type="ORF">SODALDRAFT_336218</name>
</gene>
<dbReference type="PANTHER" id="PTHR23050">
    <property type="entry name" value="CALCIUM BINDING PROTEIN"/>
    <property type="match status" value="1"/>
</dbReference>
<dbReference type="PROSITE" id="PS50222">
    <property type="entry name" value="EF_HAND_2"/>
    <property type="match status" value="2"/>
</dbReference>
<sequence>MPPTIHNFDIHQARHDFATLNPDWRANIQEAFALIDTQNAGSLSAREWPFALQALGFTLPKPETYTLLCAHGVPPEDFDPHGAGPSAPPQQCPPVRLRITRDVFEAIAAWLIARRDPAEEADAAWRLFDPRNTGRITVDGLRAVCQEVNSPMSEPELKRMVEALDLTGKGWVSKDEFMDMARGAVRDRRT</sequence>
<protein>
    <submittedName>
        <fullName evidence="4">Centrin-3</fullName>
    </submittedName>
</protein>
<dbReference type="SUPFAM" id="SSF47473">
    <property type="entry name" value="EF-hand"/>
    <property type="match status" value="1"/>
</dbReference>